<dbReference type="EMBL" id="JBHSXX010000001">
    <property type="protein sequence ID" value="MFC6867183.1"/>
    <property type="molecule type" value="Genomic_DNA"/>
</dbReference>
<protein>
    <submittedName>
        <fullName evidence="1">DUF6624 domain-containing protein</fullName>
    </submittedName>
</protein>
<evidence type="ECO:0000313" key="2">
    <source>
        <dbReference type="Proteomes" id="UP001596337"/>
    </source>
</evidence>
<evidence type="ECO:0000313" key="1">
    <source>
        <dbReference type="EMBL" id="MFC6867183.1"/>
    </source>
</evidence>
<name>A0ABW2BY77_9PSEU</name>
<dbReference type="Proteomes" id="UP001596337">
    <property type="component" value="Unassembled WGS sequence"/>
</dbReference>
<dbReference type="Pfam" id="PF20329">
    <property type="entry name" value="DUF6624"/>
    <property type="match status" value="1"/>
</dbReference>
<comment type="caution">
    <text evidence="1">The sequence shown here is derived from an EMBL/GenBank/DDBJ whole genome shotgun (WGS) entry which is preliminary data.</text>
</comment>
<gene>
    <name evidence="1" type="ORF">ACFQGD_08480</name>
</gene>
<proteinExistence type="predicted"/>
<sequence>MTSVRHWSELRVELLRRAGRDQEARRGLGDPPTSEQWDVVKAVDADNVPWLARIVAEHGWPRAELVGEDGAHAAWLLAQHAPLYLQQRWLPLLEQAVEIGQADPSDLAYLDDRVRIREKRPQLHGTQWLIRNGEERLYPVEKPNQVNRRRAALQLPQLADQDIASAWPHDAAFGDAPAEPL</sequence>
<accession>A0ABW2BY77</accession>
<keyword evidence="2" id="KW-1185">Reference proteome</keyword>
<reference evidence="2" key="1">
    <citation type="journal article" date="2019" name="Int. J. Syst. Evol. Microbiol.">
        <title>The Global Catalogue of Microorganisms (GCM) 10K type strain sequencing project: providing services to taxonomists for standard genome sequencing and annotation.</title>
        <authorList>
            <consortium name="The Broad Institute Genomics Platform"/>
            <consortium name="The Broad Institute Genome Sequencing Center for Infectious Disease"/>
            <person name="Wu L."/>
            <person name="Ma J."/>
        </authorList>
    </citation>
    <scope>NUCLEOTIDE SEQUENCE [LARGE SCALE GENOMIC DNA]</scope>
    <source>
        <strain evidence="2">KCTC 32255</strain>
    </source>
</reference>
<organism evidence="1 2">
    <name type="scientific">Haloechinothrix salitolerans</name>
    <dbReference type="NCBI Taxonomy" id="926830"/>
    <lineage>
        <taxon>Bacteria</taxon>
        <taxon>Bacillati</taxon>
        <taxon>Actinomycetota</taxon>
        <taxon>Actinomycetes</taxon>
        <taxon>Pseudonocardiales</taxon>
        <taxon>Pseudonocardiaceae</taxon>
        <taxon>Haloechinothrix</taxon>
    </lineage>
</organism>
<dbReference type="RefSeq" id="WP_345395105.1">
    <property type="nucleotide sequence ID" value="NZ_BAABLA010000022.1"/>
</dbReference>
<dbReference type="InterPro" id="IPR046732">
    <property type="entry name" value="DUF6624"/>
</dbReference>